<dbReference type="Pfam" id="PF01395">
    <property type="entry name" value="PBP_GOBP"/>
    <property type="match status" value="1"/>
</dbReference>
<evidence type="ECO:0000313" key="3">
    <source>
        <dbReference type="Proteomes" id="UP001458880"/>
    </source>
</evidence>
<protein>
    <submittedName>
        <fullName evidence="2">PBP/GOBP family</fullName>
    </submittedName>
</protein>
<dbReference type="CDD" id="cd23992">
    <property type="entry name" value="PBP_GOBP"/>
    <property type="match status" value="1"/>
</dbReference>
<accession>A0AAW1I9F8</accession>
<evidence type="ECO:0000256" key="1">
    <source>
        <dbReference type="SAM" id="SignalP"/>
    </source>
</evidence>
<gene>
    <name evidence="2" type="ORF">QE152_g37584</name>
</gene>
<organism evidence="2 3">
    <name type="scientific">Popillia japonica</name>
    <name type="common">Japanese beetle</name>
    <dbReference type="NCBI Taxonomy" id="7064"/>
    <lineage>
        <taxon>Eukaryota</taxon>
        <taxon>Metazoa</taxon>
        <taxon>Ecdysozoa</taxon>
        <taxon>Arthropoda</taxon>
        <taxon>Hexapoda</taxon>
        <taxon>Insecta</taxon>
        <taxon>Pterygota</taxon>
        <taxon>Neoptera</taxon>
        <taxon>Endopterygota</taxon>
        <taxon>Coleoptera</taxon>
        <taxon>Polyphaga</taxon>
        <taxon>Scarabaeiformia</taxon>
        <taxon>Scarabaeidae</taxon>
        <taxon>Rutelinae</taxon>
        <taxon>Popillia</taxon>
    </lineage>
</organism>
<dbReference type="EMBL" id="JASPKY010000739">
    <property type="protein sequence ID" value="KAK9685917.1"/>
    <property type="molecule type" value="Genomic_DNA"/>
</dbReference>
<dbReference type="Proteomes" id="UP001458880">
    <property type="component" value="Unassembled WGS sequence"/>
</dbReference>
<dbReference type="SUPFAM" id="SSF47565">
    <property type="entry name" value="Insect pheromone/odorant-binding proteins"/>
    <property type="match status" value="1"/>
</dbReference>
<evidence type="ECO:0000313" key="2">
    <source>
        <dbReference type="EMBL" id="KAK9685917.1"/>
    </source>
</evidence>
<dbReference type="AlphaFoldDB" id="A0AAW1I9F8"/>
<name>A0AAW1I9F8_POPJA</name>
<dbReference type="InterPro" id="IPR006170">
    <property type="entry name" value="PBP/GOBP"/>
</dbReference>
<dbReference type="Gene3D" id="1.10.238.20">
    <property type="entry name" value="Pheromone/general odorant binding protein domain"/>
    <property type="match status" value="1"/>
</dbReference>
<comment type="caution">
    <text evidence="2">The sequence shown here is derived from an EMBL/GenBank/DDBJ whole genome shotgun (WGS) entry which is preliminary data.</text>
</comment>
<keyword evidence="3" id="KW-1185">Reference proteome</keyword>
<reference evidence="2 3" key="1">
    <citation type="journal article" date="2024" name="BMC Genomics">
        <title>De novo assembly and annotation of Popillia japonica's genome with initial clues to its potential as an invasive pest.</title>
        <authorList>
            <person name="Cucini C."/>
            <person name="Boschi S."/>
            <person name="Funari R."/>
            <person name="Cardaioli E."/>
            <person name="Iannotti N."/>
            <person name="Marturano G."/>
            <person name="Paoli F."/>
            <person name="Bruttini M."/>
            <person name="Carapelli A."/>
            <person name="Frati F."/>
            <person name="Nardi F."/>
        </authorList>
    </citation>
    <scope>NUCLEOTIDE SEQUENCE [LARGE SCALE GENOMIC DNA]</scope>
    <source>
        <strain evidence="2">DMR45628</strain>
    </source>
</reference>
<feature type="chain" id="PRO_5043542111" evidence="1">
    <location>
        <begin position="28"/>
        <end position="126"/>
    </location>
</feature>
<feature type="signal peptide" evidence="1">
    <location>
        <begin position="1"/>
        <end position="27"/>
    </location>
</feature>
<dbReference type="InterPro" id="IPR036728">
    <property type="entry name" value="PBP_GOBP_sf"/>
</dbReference>
<sequence length="126" mass="14377">MSKSQQSLNLYGPVVIIFILLHVTVLAEQDIPFNPTMGCIKRLNIPASELFSRKYNRRVVEFHQCLLRDGGYMDDRGVLDKDKIKNAIHYNDKSDSARSNIDKCLNIEHDNIAMKATKVNQCLTPL</sequence>
<proteinExistence type="predicted"/>
<keyword evidence="1" id="KW-0732">Signal</keyword>
<dbReference type="GO" id="GO:0005549">
    <property type="term" value="F:odorant binding"/>
    <property type="evidence" value="ECO:0007669"/>
    <property type="project" value="InterPro"/>
</dbReference>